<dbReference type="AlphaFoldDB" id="A0A4R0NTS5"/>
<dbReference type="OrthoDB" id="609485at2"/>
<comment type="caution">
    <text evidence="2">The sequence shown here is derived from an EMBL/GenBank/DDBJ whole genome shotgun (WGS) entry which is preliminary data.</text>
</comment>
<keyword evidence="2" id="KW-0378">Hydrolase</keyword>
<dbReference type="EMBL" id="SJSL01000001">
    <property type="protein sequence ID" value="TCD03569.1"/>
    <property type="molecule type" value="Genomic_DNA"/>
</dbReference>
<dbReference type="GO" id="GO:0004180">
    <property type="term" value="F:carboxypeptidase activity"/>
    <property type="evidence" value="ECO:0007669"/>
    <property type="project" value="UniProtKB-KW"/>
</dbReference>
<keyword evidence="2" id="KW-0645">Protease</keyword>
<evidence type="ECO:0000256" key="1">
    <source>
        <dbReference type="SAM" id="SignalP"/>
    </source>
</evidence>
<name>A0A4R0NTS5_9SPHI</name>
<protein>
    <submittedName>
        <fullName evidence="2">Carboxypeptidase regulatory-like domain-containing protein</fullName>
    </submittedName>
</protein>
<organism evidence="2 3">
    <name type="scientific">Pedobacter psychroterrae</name>
    <dbReference type="NCBI Taxonomy" id="2530453"/>
    <lineage>
        <taxon>Bacteria</taxon>
        <taxon>Pseudomonadati</taxon>
        <taxon>Bacteroidota</taxon>
        <taxon>Sphingobacteriia</taxon>
        <taxon>Sphingobacteriales</taxon>
        <taxon>Sphingobacteriaceae</taxon>
        <taxon>Pedobacter</taxon>
    </lineage>
</organism>
<keyword evidence="3" id="KW-1185">Reference proteome</keyword>
<evidence type="ECO:0000313" key="3">
    <source>
        <dbReference type="Proteomes" id="UP000293347"/>
    </source>
</evidence>
<reference evidence="2 3" key="1">
    <citation type="submission" date="2019-02" db="EMBL/GenBank/DDBJ databases">
        <title>Pedobacter sp. RP-1-14 sp. nov., isolated from Arctic soil.</title>
        <authorList>
            <person name="Dahal R.H."/>
        </authorList>
    </citation>
    <scope>NUCLEOTIDE SEQUENCE [LARGE SCALE GENOMIC DNA]</scope>
    <source>
        <strain evidence="2 3">RP-1-14</strain>
    </source>
</reference>
<proteinExistence type="predicted"/>
<sequence length="908" mass="100366">MRFLKFVVAVILLSVLTQVSATAQQDSIVLDKVLSKSKAFSESRPVEKVYLHMDKPYYSVADTVWFKAYLTMEQNLPSLLSKIVYVDVMSSRDSLVQTIKLPVVNSVAIGNIPLNQGVYKQGNYYFKAYTLWMLNFGEEYFYSKTIPIGEAIDKQLSTHFSYKTTQTEKNQTIEATVQFKNRDGLAIANKPVNWNVTSNFDNVSKGKGTTDANGFLKVKIEARKNEPITNGELTTDLVMSESETLSAAFKLKPAKSTHDVQFFPESGELVAGIATKVAFKAISAAGTGIDLKGTITDASGAVITSFTSAHLGMGTFFLNAESNKTYKANITFKDGTVKSYELPKAVASGLALQVTNTDPLTASIKILANETYLAANKNKSVFIVGTQGGIIYYAAKTRLNALLTNAKIPKDQFPPGIIQITLFSDTGEPVSERLIFNAQKATVSVSLKTDLTAYKPRQKVKLTVNAKNEAAALQGDFSISVIDEQKVPYDEDNEVTILSSLLLTSDLKGYVEKPNYYFNKPDEKKAADLDLLLLTQGFRRFNFKEVLENKLVPITILPEQDMRITGTLRDRTGMPVKRGALRLTVTGSKYAAEATTNPTGVFVFPHVEIADSSEVVINAKYSANGSSLMILLDGQPSAPLSKNLNPAEEVMNIDSALAPYLENSAKQYSYLRTLKEVKIEGAKVKRPSHSDHPNLSGLSNISGTTIEGERFKGCNSVAQCLQSMAVGLYYYENNFYVTRDYQNGNRTPVQIFLNATPIDYFGLTGVQASEIESVEVFTKDELGTVNRLYNTNGVLVINTKVTPKGTKISMEEFRKLIPEANLLKFKPKGFSKQREFYSPKYVNAPATYNYNDLRSTIYWNPKVATDATGTSSFEFYNGDGNGTYRAVIEGVDKTGNIFRSVYRYTVKR</sequence>
<gene>
    <name evidence="2" type="ORF">EZ437_06330</name>
</gene>
<evidence type="ECO:0000313" key="2">
    <source>
        <dbReference type="EMBL" id="TCD03569.1"/>
    </source>
</evidence>
<dbReference type="Proteomes" id="UP000293347">
    <property type="component" value="Unassembled WGS sequence"/>
</dbReference>
<dbReference type="SUPFAM" id="SSF49373">
    <property type="entry name" value="Invasin/intimin cell-adhesion fragments"/>
    <property type="match status" value="1"/>
</dbReference>
<feature type="chain" id="PRO_5020697789" evidence="1">
    <location>
        <begin position="24"/>
        <end position="908"/>
    </location>
</feature>
<keyword evidence="1" id="KW-0732">Signal</keyword>
<accession>A0A4R0NTS5</accession>
<dbReference type="InterPro" id="IPR008964">
    <property type="entry name" value="Invasin/intimin_cell_adhesion"/>
</dbReference>
<keyword evidence="2" id="KW-0121">Carboxypeptidase</keyword>
<dbReference type="RefSeq" id="WP_131594319.1">
    <property type="nucleotide sequence ID" value="NZ_SJSL01000001.1"/>
</dbReference>
<feature type="signal peptide" evidence="1">
    <location>
        <begin position="1"/>
        <end position="23"/>
    </location>
</feature>